<dbReference type="AlphaFoldDB" id="A0A015V299"/>
<protein>
    <submittedName>
        <fullName evidence="2">Uncharacterized protein</fullName>
    </submittedName>
</protein>
<gene>
    <name evidence="2" type="ORF">M125_3923</name>
    <name evidence="1" type="ORF">M125_3947</name>
</gene>
<dbReference type="PATRIC" id="fig|1339316.3.peg.3704"/>
<evidence type="ECO:0000313" key="1">
    <source>
        <dbReference type="EMBL" id="EXY89377.1"/>
    </source>
</evidence>
<dbReference type="EMBL" id="JGDB01000253">
    <property type="protein sequence ID" value="EXY89377.1"/>
    <property type="molecule type" value="Genomic_DNA"/>
</dbReference>
<organism evidence="2 3">
    <name type="scientific">Bacteroides fragilis str. 3998T(B)3</name>
    <dbReference type="NCBI Taxonomy" id="1339316"/>
    <lineage>
        <taxon>Bacteria</taxon>
        <taxon>Pseudomonadati</taxon>
        <taxon>Bacteroidota</taxon>
        <taxon>Bacteroidia</taxon>
        <taxon>Bacteroidales</taxon>
        <taxon>Bacteroidaceae</taxon>
        <taxon>Bacteroides</taxon>
    </lineage>
</organism>
<evidence type="ECO:0000313" key="2">
    <source>
        <dbReference type="EMBL" id="EXY89411.1"/>
    </source>
</evidence>
<name>A0A015V299_BACFG</name>
<evidence type="ECO:0000313" key="3">
    <source>
        <dbReference type="Proteomes" id="UP000020773"/>
    </source>
</evidence>
<accession>A0A015V299</accession>
<comment type="caution">
    <text evidence="2">The sequence shown here is derived from an EMBL/GenBank/DDBJ whole genome shotgun (WGS) entry which is preliminary data.</text>
</comment>
<reference evidence="2 3" key="1">
    <citation type="submission" date="2014-02" db="EMBL/GenBank/DDBJ databases">
        <authorList>
            <person name="Sears C."/>
            <person name="Carroll K."/>
            <person name="Sack B.R."/>
            <person name="Qadri F."/>
            <person name="Myers L.L."/>
            <person name="Chung G.-T."/>
            <person name="Escheverria P."/>
            <person name="Fraser C.M."/>
            <person name="Sadzewicz L."/>
            <person name="Shefchek K.A."/>
            <person name="Tallon L."/>
            <person name="Das S.P."/>
            <person name="Daugherty S."/>
            <person name="Mongodin E.F."/>
        </authorList>
    </citation>
    <scope>NUCLEOTIDE SEQUENCE [LARGE SCALE GENOMIC DNA]</scope>
    <source>
        <strain evidence="2">3998T</strain>
        <strain evidence="3">3998T(B)3</strain>
    </source>
</reference>
<dbReference type="Proteomes" id="UP000020773">
    <property type="component" value="Unassembled WGS sequence"/>
</dbReference>
<sequence>MFIFFFNPGAAVSAASVFFDFAKVGIRYGTGNGHSTG</sequence>
<dbReference type="EMBL" id="JGDB01000252">
    <property type="protein sequence ID" value="EXY89411.1"/>
    <property type="molecule type" value="Genomic_DNA"/>
</dbReference>
<proteinExistence type="predicted"/>